<dbReference type="InterPro" id="IPR036291">
    <property type="entry name" value="NAD(P)-bd_dom_sf"/>
</dbReference>
<evidence type="ECO:0000256" key="2">
    <source>
        <dbReference type="ARBA" id="ARBA00023002"/>
    </source>
</evidence>
<keyword evidence="2" id="KW-0560">Oxidoreductase</keyword>
<sequence>MSRHDMFGAAGESGGTIVDGLLKSTSPSFVSSCLKQRHFAKFLLPTARITDTLAKEVAALARPSSISKPAYGKLRERGVDVVIINLDKPETEIANVLKGFQILIASVHPAGIGSQVALVRAAKVAGVQRFIPSAFAMAYVKKEEVYAKLRAINLPYTIIDVGWCDGNMPTHAVDYPDIGKLIARIIVDPRTISQKITASSATMSFNEMFAIAEELSGETVVRKEGLQSMIADFDAQLQKNPQYALAAIGKFCSEYYYSSFINGDNSPEGVSRLGYLLATDLYPDFQSTPFQDFFLEVLKGKAGPSWSLACQAEHENCIKLYLGTMMAEVETSDTTLGKAMAKFISY</sequence>
<evidence type="ECO:0000259" key="3">
    <source>
        <dbReference type="Pfam" id="PF05368"/>
    </source>
</evidence>
<accession>A0A135UPR3</accession>
<keyword evidence="1" id="KW-0521">NADP</keyword>
<evidence type="ECO:0000256" key="1">
    <source>
        <dbReference type="ARBA" id="ARBA00022857"/>
    </source>
</evidence>
<name>A0A135UPR3_9PEZI</name>
<comment type="caution">
    <text evidence="4">The sequence shown here is derived from an EMBL/GenBank/DDBJ whole genome shotgun (WGS) entry which is preliminary data.</text>
</comment>
<keyword evidence="5" id="KW-1185">Reference proteome</keyword>
<dbReference type="OrthoDB" id="419598at2759"/>
<proteinExistence type="predicted"/>
<dbReference type="Gene3D" id="3.40.50.720">
    <property type="entry name" value="NAD(P)-binding Rossmann-like Domain"/>
    <property type="match status" value="1"/>
</dbReference>
<dbReference type="PANTHER" id="PTHR47706:SF9">
    <property type="entry name" value="NMRA-LIKE DOMAIN-CONTAINING PROTEIN-RELATED"/>
    <property type="match status" value="1"/>
</dbReference>
<dbReference type="SUPFAM" id="SSF51735">
    <property type="entry name" value="NAD(P)-binding Rossmann-fold domains"/>
    <property type="match status" value="1"/>
</dbReference>
<dbReference type="GO" id="GO:0016491">
    <property type="term" value="F:oxidoreductase activity"/>
    <property type="evidence" value="ECO:0007669"/>
    <property type="project" value="UniProtKB-KW"/>
</dbReference>
<dbReference type="Proteomes" id="UP000070121">
    <property type="component" value="Unassembled WGS sequence"/>
</dbReference>
<evidence type="ECO:0000313" key="4">
    <source>
        <dbReference type="EMBL" id="KXH62378.1"/>
    </source>
</evidence>
<dbReference type="STRING" id="1209931.A0A135UPR3"/>
<reference evidence="4 5" key="1">
    <citation type="submission" date="2014-02" db="EMBL/GenBank/DDBJ databases">
        <title>The genome sequence of Colletotrichum salicis CBS 607.94.</title>
        <authorList>
            <person name="Baroncelli R."/>
            <person name="Thon M.R."/>
        </authorList>
    </citation>
    <scope>NUCLEOTIDE SEQUENCE [LARGE SCALE GENOMIC DNA]</scope>
    <source>
        <strain evidence="4 5">CBS 607.94</strain>
    </source>
</reference>
<dbReference type="InterPro" id="IPR051609">
    <property type="entry name" value="NmrA/Isoflavone_reductase-like"/>
</dbReference>
<dbReference type="InterPro" id="IPR008030">
    <property type="entry name" value="NmrA-like"/>
</dbReference>
<gene>
    <name evidence="4" type="ORF">CSAL01_00541</name>
</gene>
<dbReference type="AlphaFoldDB" id="A0A135UPR3"/>
<evidence type="ECO:0000313" key="5">
    <source>
        <dbReference type="Proteomes" id="UP000070121"/>
    </source>
</evidence>
<organism evidence="4 5">
    <name type="scientific">Colletotrichum salicis</name>
    <dbReference type="NCBI Taxonomy" id="1209931"/>
    <lineage>
        <taxon>Eukaryota</taxon>
        <taxon>Fungi</taxon>
        <taxon>Dikarya</taxon>
        <taxon>Ascomycota</taxon>
        <taxon>Pezizomycotina</taxon>
        <taxon>Sordariomycetes</taxon>
        <taxon>Hypocreomycetidae</taxon>
        <taxon>Glomerellales</taxon>
        <taxon>Glomerellaceae</taxon>
        <taxon>Colletotrichum</taxon>
        <taxon>Colletotrichum acutatum species complex</taxon>
    </lineage>
</organism>
<feature type="domain" description="NmrA-like" evidence="3">
    <location>
        <begin position="56"/>
        <end position="142"/>
    </location>
</feature>
<dbReference type="Pfam" id="PF05368">
    <property type="entry name" value="NmrA"/>
    <property type="match status" value="1"/>
</dbReference>
<dbReference type="PANTHER" id="PTHR47706">
    <property type="entry name" value="NMRA-LIKE FAMILY PROTEIN"/>
    <property type="match status" value="1"/>
</dbReference>
<protein>
    <recommendedName>
        <fullName evidence="3">NmrA-like domain-containing protein</fullName>
    </recommendedName>
</protein>
<dbReference type="EMBL" id="JFFI01001175">
    <property type="protein sequence ID" value="KXH62378.1"/>
    <property type="molecule type" value="Genomic_DNA"/>
</dbReference>